<accession>A0A183FCD0</accession>
<reference evidence="1 2" key="1">
    <citation type="submission" date="2018-11" db="EMBL/GenBank/DDBJ databases">
        <authorList>
            <consortium name="Pathogen Informatics"/>
        </authorList>
    </citation>
    <scope>NUCLEOTIDE SEQUENCE [LARGE SCALE GENOMIC DNA]</scope>
</reference>
<accession>A0A3P7VB75</accession>
<gene>
    <name evidence="1" type="ORF">HPBE_LOCUS3823</name>
</gene>
<sequence>MRSQVFFVVGADAAAGTLDFQQVCLRFQRHLAWTCQQLQEEAVNDRLITQTQTIGTTRKQEEGTPRLRGNRPRGLIWRIVRLPVRYQNGYHCFVLFF</sequence>
<name>A0A183FCD0_HELPZ</name>
<evidence type="ECO:0000313" key="1">
    <source>
        <dbReference type="EMBL" id="VDO44946.1"/>
    </source>
</evidence>
<dbReference type="EMBL" id="UZAH01016182">
    <property type="protein sequence ID" value="VDO44946.1"/>
    <property type="molecule type" value="Genomic_DNA"/>
</dbReference>
<evidence type="ECO:0000313" key="2">
    <source>
        <dbReference type="Proteomes" id="UP000050761"/>
    </source>
</evidence>
<reference evidence="3" key="2">
    <citation type="submission" date="2019-09" db="UniProtKB">
        <authorList>
            <consortium name="WormBaseParasite"/>
        </authorList>
    </citation>
    <scope>IDENTIFICATION</scope>
</reference>
<evidence type="ECO:0000313" key="3">
    <source>
        <dbReference type="WBParaSite" id="HPBE_0000382201-mRNA-1"/>
    </source>
</evidence>
<dbReference type="WBParaSite" id="HPBE_0000382201-mRNA-1">
    <property type="protein sequence ID" value="HPBE_0000382201-mRNA-1"/>
    <property type="gene ID" value="HPBE_0000382201"/>
</dbReference>
<dbReference type="Proteomes" id="UP000050761">
    <property type="component" value="Unassembled WGS sequence"/>
</dbReference>
<proteinExistence type="predicted"/>
<dbReference type="AlphaFoldDB" id="A0A183FCD0"/>
<protein>
    <submittedName>
        <fullName evidence="3">Secreted protein</fullName>
    </submittedName>
</protein>
<organism evidence="2 3">
    <name type="scientific">Heligmosomoides polygyrus</name>
    <name type="common">Parasitic roundworm</name>
    <dbReference type="NCBI Taxonomy" id="6339"/>
    <lineage>
        <taxon>Eukaryota</taxon>
        <taxon>Metazoa</taxon>
        <taxon>Ecdysozoa</taxon>
        <taxon>Nematoda</taxon>
        <taxon>Chromadorea</taxon>
        <taxon>Rhabditida</taxon>
        <taxon>Rhabditina</taxon>
        <taxon>Rhabditomorpha</taxon>
        <taxon>Strongyloidea</taxon>
        <taxon>Heligmosomidae</taxon>
        <taxon>Heligmosomoides</taxon>
    </lineage>
</organism>
<keyword evidence="2" id="KW-1185">Reference proteome</keyword>